<dbReference type="GO" id="GO:0003677">
    <property type="term" value="F:DNA binding"/>
    <property type="evidence" value="ECO:0007669"/>
    <property type="project" value="UniProtKB-KW"/>
</dbReference>
<dbReference type="Pfam" id="PF13377">
    <property type="entry name" value="Peripla_BP_3"/>
    <property type="match status" value="1"/>
</dbReference>
<evidence type="ECO:0000259" key="1">
    <source>
        <dbReference type="PROSITE" id="PS50932"/>
    </source>
</evidence>
<keyword evidence="2" id="KW-0238">DNA-binding</keyword>
<dbReference type="RefSeq" id="WP_217964842.1">
    <property type="nucleotide sequence ID" value="NZ_JAHTBN010000004.1"/>
</dbReference>
<dbReference type="PANTHER" id="PTHR30146">
    <property type="entry name" value="LACI-RELATED TRANSCRIPTIONAL REPRESSOR"/>
    <property type="match status" value="1"/>
</dbReference>
<evidence type="ECO:0000313" key="2">
    <source>
        <dbReference type="EMBL" id="MFC4201895.1"/>
    </source>
</evidence>
<proteinExistence type="predicted"/>
<feature type="domain" description="HTH lacI-type" evidence="1">
    <location>
        <begin position="7"/>
        <end position="61"/>
    </location>
</feature>
<evidence type="ECO:0000313" key="3">
    <source>
        <dbReference type="Proteomes" id="UP001595848"/>
    </source>
</evidence>
<dbReference type="SMART" id="SM00354">
    <property type="entry name" value="HTH_LACI"/>
    <property type="match status" value="1"/>
</dbReference>
<dbReference type="Pfam" id="PF00356">
    <property type="entry name" value="LacI"/>
    <property type="match status" value="1"/>
</dbReference>
<reference evidence="3" key="1">
    <citation type="journal article" date="2019" name="Int. J. Syst. Evol. Microbiol.">
        <title>The Global Catalogue of Microorganisms (GCM) 10K type strain sequencing project: providing services to taxonomists for standard genome sequencing and annotation.</title>
        <authorList>
            <consortium name="The Broad Institute Genomics Platform"/>
            <consortium name="The Broad Institute Genome Sequencing Center for Infectious Disease"/>
            <person name="Wu L."/>
            <person name="Ma J."/>
        </authorList>
    </citation>
    <scope>NUCLEOTIDE SEQUENCE [LARGE SCALE GENOMIC DNA]</scope>
    <source>
        <strain evidence="3">LMG 24813</strain>
    </source>
</reference>
<keyword evidence="3" id="KW-1185">Reference proteome</keyword>
<dbReference type="CDD" id="cd01392">
    <property type="entry name" value="HTH_LacI"/>
    <property type="match status" value="1"/>
</dbReference>
<dbReference type="PANTHER" id="PTHR30146:SF138">
    <property type="entry name" value="TRANSCRIPTIONAL REGULATORY PROTEIN"/>
    <property type="match status" value="1"/>
</dbReference>
<dbReference type="PROSITE" id="PS50932">
    <property type="entry name" value="HTH_LACI_2"/>
    <property type="match status" value="1"/>
</dbReference>
<comment type="caution">
    <text evidence="2">The sequence shown here is derived from an EMBL/GenBank/DDBJ whole genome shotgun (WGS) entry which is preliminary data.</text>
</comment>
<dbReference type="PROSITE" id="PS00356">
    <property type="entry name" value="HTH_LACI_1"/>
    <property type="match status" value="1"/>
</dbReference>
<dbReference type="InterPro" id="IPR046335">
    <property type="entry name" value="LacI/GalR-like_sensor"/>
</dbReference>
<organism evidence="2 3">
    <name type="scientific">Candidimonas humi</name>
    <dbReference type="NCBI Taxonomy" id="683355"/>
    <lineage>
        <taxon>Bacteria</taxon>
        <taxon>Pseudomonadati</taxon>
        <taxon>Pseudomonadota</taxon>
        <taxon>Betaproteobacteria</taxon>
        <taxon>Burkholderiales</taxon>
        <taxon>Alcaligenaceae</taxon>
        <taxon>Candidimonas</taxon>
    </lineage>
</organism>
<sequence>MATKQRVTVLDVARLAGVSQGSVSRVITGKNWVSDRLRARVEAAVKQLEYKPNPHAQGLKSLKSRAVAALVSDISNPLHGTFLASAEEVLSAAGYLLFVSSTNNDRDRELELINAYGSGRVDGMIVAHSDENNRRVIKALQETGLPILFHDREPRRFGDAVIVDHAHGAYVATNYLLSLGHQCIALLSPSKAIRPGRERFSGYKRALEEANLVVQDDLVSMLGASDARAYDVTRNLLKRSRSRPTAIICLGTQMLAGVLAAINESGLSIPDDISIIGIGETDLVRLYKPSITAVKWDIAACGRHAAQILLQRFSESNAEKPSAGSVVRSPVELVLRDSCAAPRKQ</sequence>
<gene>
    <name evidence="2" type="ORF">ACFOY1_13125</name>
</gene>
<dbReference type="Proteomes" id="UP001595848">
    <property type="component" value="Unassembled WGS sequence"/>
</dbReference>
<dbReference type="InterPro" id="IPR000843">
    <property type="entry name" value="HTH_LacI"/>
</dbReference>
<dbReference type="EMBL" id="JBHSBV010000004">
    <property type="protein sequence ID" value="MFC4201895.1"/>
    <property type="molecule type" value="Genomic_DNA"/>
</dbReference>
<protein>
    <submittedName>
        <fullName evidence="2">LacI family DNA-binding transcriptional regulator</fullName>
    </submittedName>
</protein>
<name>A0ABV8P148_9BURK</name>
<accession>A0ABV8P148</accession>